<gene>
    <name evidence="1" type="ORF">D7294_30465</name>
</gene>
<keyword evidence="2" id="KW-1185">Reference proteome</keyword>
<comment type="caution">
    <text evidence="1">The sequence shown here is derived from an EMBL/GenBank/DDBJ whole genome shotgun (WGS) entry which is preliminary data.</text>
</comment>
<evidence type="ECO:0000313" key="1">
    <source>
        <dbReference type="EMBL" id="RKN35956.1"/>
    </source>
</evidence>
<name>A0A3A9YMY8_9ACTN</name>
<evidence type="ECO:0000313" key="2">
    <source>
        <dbReference type="Proteomes" id="UP000272474"/>
    </source>
</evidence>
<sequence>MTDRERLEALFRDLGIGVEIREVPEMATVAIVLQPFAPKVFGRSDSLAAFTFDKAGNFMNVVVGE</sequence>
<organism evidence="1 2">
    <name type="scientific">Streptomyces hoynatensis</name>
    <dbReference type="NCBI Taxonomy" id="1141874"/>
    <lineage>
        <taxon>Bacteria</taxon>
        <taxon>Bacillati</taxon>
        <taxon>Actinomycetota</taxon>
        <taxon>Actinomycetes</taxon>
        <taxon>Kitasatosporales</taxon>
        <taxon>Streptomycetaceae</taxon>
        <taxon>Streptomyces</taxon>
    </lineage>
</organism>
<dbReference type="AlphaFoldDB" id="A0A3A9YMY8"/>
<proteinExistence type="predicted"/>
<reference evidence="1 2" key="1">
    <citation type="journal article" date="2014" name="Int. J. Syst. Evol. Microbiol.">
        <title>Streptomyces hoynatensis sp. nov., isolated from deep marine sediment.</title>
        <authorList>
            <person name="Veyisoglu A."/>
            <person name="Sahin N."/>
        </authorList>
    </citation>
    <scope>NUCLEOTIDE SEQUENCE [LARGE SCALE GENOMIC DNA]</scope>
    <source>
        <strain evidence="1 2">KCTC 29097</strain>
    </source>
</reference>
<dbReference type="EMBL" id="RBAL01000034">
    <property type="protein sequence ID" value="RKN35956.1"/>
    <property type="molecule type" value="Genomic_DNA"/>
</dbReference>
<dbReference type="RefSeq" id="WP_120685060.1">
    <property type="nucleotide sequence ID" value="NZ_RBAL01000034.1"/>
</dbReference>
<dbReference type="Proteomes" id="UP000272474">
    <property type="component" value="Unassembled WGS sequence"/>
</dbReference>
<accession>A0A3A9YMY8</accession>
<protein>
    <submittedName>
        <fullName evidence="1">Uncharacterized protein</fullName>
    </submittedName>
</protein>